<reference evidence="1 2" key="1">
    <citation type="submission" date="2023-09" db="EMBL/GenBank/DDBJ databases">
        <title>Multi-omics analysis of a traditional fermented food reveals byproduct-associated fungal strains for waste-to-food upcycling.</title>
        <authorList>
            <consortium name="Lawrence Berkeley National Laboratory"/>
            <person name="Rekdal V.M."/>
            <person name="Villalobos-Escobedo J.M."/>
            <person name="Rodriguez-Valeron N."/>
            <person name="Garcia M.O."/>
            <person name="Vasquez D.P."/>
            <person name="Damayanti I."/>
            <person name="Sorensen P.M."/>
            <person name="Baidoo E.E."/>
            <person name="De Carvalho A.C."/>
            <person name="Riley R."/>
            <person name="Lipzen A."/>
            <person name="He G."/>
            <person name="Yan M."/>
            <person name="Haridas S."/>
            <person name="Daum C."/>
            <person name="Yoshinaga Y."/>
            <person name="Ng V."/>
            <person name="Grigoriev I.V."/>
            <person name="Munk R."/>
            <person name="Nuraida L."/>
            <person name="Wijaya C.H."/>
            <person name="Morales P.-C."/>
            <person name="Keasling J.D."/>
        </authorList>
    </citation>
    <scope>NUCLEOTIDE SEQUENCE [LARGE SCALE GENOMIC DNA]</scope>
    <source>
        <strain evidence="1 2">FGSC 2613</strain>
    </source>
</reference>
<sequence>MSLPPSMPPSRTRCGQLMELMSTDEHTSKVCGRNLVTIVGCSVTYLLLPTVGYTRNVMFQSQRPLNLYAGHVKCNV</sequence>
<evidence type="ECO:0000313" key="2">
    <source>
        <dbReference type="Proteomes" id="UP001451303"/>
    </source>
</evidence>
<protein>
    <submittedName>
        <fullName evidence="1">Uncharacterized protein</fullName>
    </submittedName>
</protein>
<dbReference type="Proteomes" id="UP001451303">
    <property type="component" value="Unassembled WGS sequence"/>
</dbReference>
<proteinExistence type="predicted"/>
<organism evidence="1 2">
    <name type="scientific">Neurospora intermedia</name>
    <dbReference type="NCBI Taxonomy" id="5142"/>
    <lineage>
        <taxon>Eukaryota</taxon>
        <taxon>Fungi</taxon>
        <taxon>Dikarya</taxon>
        <taxon>Ascomycota</taxon>
        <taxon>Pezizomycotina</taxon>
        <taxon>Sordariomycetes</taxon>
        <taxon>Sordariomycetidae</taxon>
        <taxon>Sordariales</taxon>
        <taxon>Sordariaceae</taxon>
        <taxon>Neurospora</taxon>
    </lineage>
</organism>
<comment type="caution">
    <text evidence="1">The sequence shown here is derived from an EMBL/GenBank/DDBJ whole genome shotgun (WGS) entry which is preliminary data.</text>
</comment>
<keyword evidence="2" id="KW-1185">Reference proteome</keyword>
<dbReference type="EMBL" id="JAVLET010000005">
    <property type="protein sequence ID" value="KAL0469394.1"/>
    <property type="molecule type" value="Genomic_DNA"/>
</dbReference>
<evidence type="ECO:0000313" key="1">
    <source>
        <dbReference type="EMBL" id="KAL0469394.1"/>
    </source>
</evidence>
<gene>
    <name evidence="1" type="ORF">QR685DRAFT_572399</name>
</gene>
<name>A0ABR3D9M0_NEUIN</name>
<accession>A0ABR3D9M0</accession>